<keyword evidence="2" id="KW-1185">Reference proteome</keyword>
<dbReference type="EMBL" id="ML996569">
    <property type="protein sequence ID" value="KAF2759785.1"/>
    <property type="molecule type" value="Genomic_DNA"/>
</dbReference>
<dbReference type="RefSeq" id="XP_033602236.1">
    <property type="nucleotide sequence ID" value="XM_033740676.1"/>
</dbReference>
<accession>A0A6A6WB42</accession>
<name>A0A6A6WB42_9PEZI</name>
<reference evidence="1" key="1">
    <citation type="journal article" date="2020" name="Stud. Mycol.">
        <title>101 Dothideomycetes genomes: a test case for predicting lifestyles and emergence of pathogens.</title>
        <authorList>
            <person name="Haridas S."/>
            <person name="Albert R."/>
            <person name="Binder M."/>
            <person name="Bloem J."/>
            <person name="Labutti K."/>
            <person name="Salamov A."/>
            <person name="Andreopoulos B."/>
            <person name="Baker S."/>
            <person name="Barry K."/>
            <person name="Bills G."/>
            <person name="Bluhm B."/>
            <person name="Cannon C."/>
            <person name="Castanera R."/>
            <person name="Culley D."/>
            <person name="Daum C."/>
            <person name="Ezra D."/>
            <person name="Gonzalez J."/>
            <person name="Henrissat B."/>
            <person name="Kuo A."/>
            <person name="Liang C."/>
            <person name="Lipzen A."/>
            <person name="Lutzoni F."/>
            <person name="Magnuson J."/>
            <person name="Mondo S."/>
            <person name="Nolan M."/>
            <person name="Ohm R."/>
            <person name="Pangilinan J."/>
            <person name="Park H.-J."/>
            <person name="Ramirez L."/>
            <person name="Alfaro M."/>
            <person name="Sun H."/>
            <person name="Tritt A."/>
            <person name="Yoshinaga Y."/>
            <person name="Zwiers L.-H."/>
            <person name="Turgeon B."/>
            <person name="Goodwin S."/>
            <person name="Spatafora J."/>
            <person name="Crous P."/>
            <person name="Grigoriev I."/>
        </authorList>
    </citation>
    <scope>NUCLEOTIDE SEQUENCE</scope>
    <source>
        <strain evidence="1">CBS 121739</strain>
    </source>
</reference>
<dbReference type="GeneID" id="54481730"/>
<dbReference type="AlphaFoldDB" id="A0A6A6WB42"/>
<organism evidence="1 2">
    <name type="scientific">Pseudovirgaria hyperparasitica</name>
    <dbReference type="NCBI Taxonomy" id="470096"/>
    <lineage>
        <taxon>Eukaryota</taxon>
        <taxon>Fungi</taxon>
        <taxon>Dikarya</taxon>
        <taxon>Ascomycota</taxon>
        <taxon>Pezizomycotina</taxon>
        <taxon>Dothideomycetes</taxon>
        <taxon>Dothideomycetes incertae sedis</taxon>
        <taxon>Acrospermales</taxon>
        <taxon>Acrospermaceae</taxon>
        <taxon>Pseudovirgaria</taxon>
    </lineage>
</organism>
<sequence>MEYIRPCSDTTLSRLAARYRNGYFHIWDRVKLIEACMPGPDPPSLYVWACKTDALSCHVGPQEKTTLKACKTSCISRSATMGYGYIFCSTRRLLQLQAGQVGMSYAVNTSGFGETSQLMLSASMLVRWSPAHPRVRPGSCSAFRERHEDFRFTLHTRLVEDNITSKSIYHLAALSKLMSRYHLVCMQDKAVVEAEASNGARTMRGWECVGECCVTLVR</sequence>
<gene>
    <name evidence="1" type="ORF">EJ05DRAFT_309614</name>
</gene>
<proteinExistence type="predicted"/>
<protein>
    <submittedName>
        <fullName evidence="1">Uncharacterized protein</fullName>
    </submittedName>
</protein>
<dbReference type="Proteomes" id="UP000799437">
    <property type="component" value="Unassembled WGS sequence"/>
</dbReference>
<evidence type="ECO:0000313" key="2">
    <source>
        <dbReference type="Proteomes" id="UP000799437"/>
    </source>
</evidence>
<evidence type="ECO:0000313" key="1">
    <source>
        <dbReference type="EMBL" id="KAF2759785.1"/>
    </source>
</evidence>